<evidence type="ECO:0000313" key="4">
    <source>
        <dbReference type="EMBL" id="CAH9052098.1"/>
    </source>
</evidence>
<evidence type="ECO:0000256" key="3">
    <source>
        <dbReference type="RuleBase" id="RU003788"/>
    </source>
</evidence>
<dbReference type="GO" id="GO:0009253">
    <property type="term" value="P:peptidoglycan catabolic process"/>
    <property type="evidence" value="ECO:0007669"/>
    <property type="project" value="InterPro"/>
</dbReference>
<dbReference type="InterPro" id="IPR023346">
    <property type="entry name" value="Lysozyme-like_dom_sf"/>
</dbReference>
<dbReference type="Proteomes" id="UP001152467">
    <property type="component" value="Unassembled WGS sequence"/>
</dbReference>
<comment type="catalytic activity">
    <reaction evidence="3">
        <text>Hydrolysis of (1-&gt;4)-beta-linkages between N-acetylmuramic acid and N-acetyl-D-glucosamine residues in a peptidoglycan and between N-acetyl-D-glucosamine residues in chitodextrins.</text>
        <dbReference type="EC" id="3.2.1.17"/>
    </reaction>
</comment>
<evidence type="ECO:0000256" key="1">
    <source>
        <dbReference type="ARBA" id="ARBA00022529"/>
    </source>
</evidence>
<dbReference type="GO" id="GO:0016998">
    <property type="term" value="P:cell wall macromolecule catabolic process"/>
    <property type="evidence" value="ECO:0007669"/>
    <property type="project" value="InterPro"/>
</dbReference>
<dbReference type="GO" id="GO:0031640">
    <property type="term" value="P:killing of cells of another organism"/>
    <property type="evidence" value="ECO:0007669"/>
    <property type="project" value="UniProtKB-KW"/>
</dbReference>
<dbReference type="AlphaFoldDB" id="A0A9W4VMP8"/>
<sequence length="138" mass="15853">MNQVLMNEMKKQLTMHEGKKHTAYTCPGGKLTIGVGRNLEDRGLSDDEIDYLLSNDIKSTYAELSRRFKGFSELDDVRQQVLVDMGFNLGMAGLFKFKRMFAALDIKDYDKAAVEMLDSRWACQVGHRAHRLADMMRR</sequence>
<dbReference type="PANTHER" id="PTHR37406">
    <property type="entry name" value="T4-TYPE LYSOZYME 1-RELATED"/>
    <property type="match status" value="1"/>
</dbReference>
<dbReference type="InterPro" id="IPR052619">
    <property type="entry name" value="Phage_lysozyme-like"/>
</dbReference>
<organism evidence="4 5">
    <name type="scientific">Pseudoalteromonas holothuriae</name>
    <dbReference type="NCBI Taxonomy" id="2963714"/>
    <lineage>
        <taxon>Bacteria</taxon>
        <taxon>Pseudomonadati</taxon>
        <taxon>Pseudomonadota</taxon>
        <taxon>Gammaproteobacteria</taxon>
        <taxon>Alteromonadales</taxon>
        <taxon>Pseudoalteromonadaceae</taxon>
        <taxon>Pseudoalteromonas</taxon>
    </lineage>
</organism>
<protein>
    <recommendedName>
        <fullName evidence="3">Lysozyme</fullName>
        <ecNumber evidence="3">3.2.1.17</ecNumber>
    </recommendedName>
</protein>
<comment type="similarity">
    <text evidence="3">Belongs to the glycosyl hydrolase 24 family.</text>
</comment>
<keyword evidence="1 3" id="KW-0929">Antimicrobial</keyword>
<dbReference type="InterPro" id="IPR002196">
    <property type="entry name" value="Glyco_hydro_24"/>
</dbReference>
<dbReference type="Pfam" id="PF00959">
    <property type="entry name" value="Phage_lysozyme"/>
    <property type="match status" value="1"/>
</dbReference>
<comment type="caution">
    <text evidence="4">The sequence shown here is derived from an EMBL/GenBank/DDBJ whole genome shotgun (WGS) entry which is preliminary data.</text>
</comment>
<dbReference type="EMBL" id="CAMAPC010000002">
    <property type="protein sequence ID" value="CAH9052098.1"/>
    <property type="molecule type" value="Genomic_DNA"/>
</dbReference>
<dbReference type="EC" id="3.2.1.17" evidence="3"/>
<keyword evidence="3" id="KW-0378">Hydrolase</keyword>
<dbReference type="RefSeq" id="WP_261625849.1">
    <property type="nucleotide sequence ID" value="NZ_CAMAPC010000002.1"/>
</dbReference>
<dbReference type="Gene3D" id="1.10.530.40">
    <property type="match status" value="1"/>
</dbReference>
<gene>
    <name evidence="4" type="ORF">PSECIP111854_00899</name>
</gene>
<keyword evidence="5" id="KW-1185">Reference proteome</keyword>
<evidence type="ECO:0000256" key="2">
    <source>
        <dbReference type="ARBA" id="ARBA00022638"/>
    </source>
</evidence>
<keyword evidence="3" id="KW-0326">Glycosidase</keyword>
<name>A0A9W4VMP8_9GAMM</name>
<dbReference type="PANTHER" id="PTHR37406:SF1">
    <property type="entry name" value="T4-TYPE LYSOZYME 1-RELATED"/>
    <property type="match status" value="1"/>
</dbReference>
<keyword evidence="2 3" id="KW-0081">Bacteriolytic enzyme</keyword>
<dbReference type="GO" id="GO:0003796">
    <property type="term" value="F:lysozyme activity"/>
    <property type="evidence" value="ECO:0007669"/>
    <property type="project" value="UniProtKB-EC"/>
</dbReference>
<accession>A0A9W4VMP8</accession>
<dbReference type="SUPFAM" id="SSF53955">
    <property type="entry name" value="Lysozyme-like"/>
    <property type="match status" value="1"/>
</dbReference>
<proteinExistence type="inferred from homology"/>
<dbReference type="InterPro" id="IPR023347">
    <property type="entry name" value="Lysozyme_dom_sf"/>
</dbReference>
<evidence type="ECO:0000313" key="5">
    <source>
        <dbReference type="Proteomes" id="UP001152467"/>
    </source>
</evidence>
<dbReference type="GO" id="GO:0042742">
    <property type="term" value="P:defense response to bacterium"/>
    <property type="evidence" value="ECO:0007669"/>
    <property type="project" value="UniProtKB-KW"/>
</dbReference>
<reference evidence="4" key="1">
    <citation type="submission" date="2022-07" db="EMBL/GenBank/DDBJ databases">
        <authorList>
            <person name="Criscuolo A."/>
        </authorList>
    </citation>
    <scope>NUCLEOTIDE SEQUENCE</scope>
    <source>
        <strain evidence="4">CIP111854</strain>
    </source>
</reference>